<reference evidence="5" key="1">
    <citation type="journal article" date="2020" name="Nature">
        <title>Isolation of an archaeon at the prokaryote-eukaryote interface.</title>
        <authorList>
            <person name="Imachi H."/>
            <person name="Nobu M.K."/>
            <person name="Nakahara N."/>
            <person name="Morono Y."/>
            <person name="Ogawara M."/>
            <person name="Takaki Y."/>
            <person name="Takano Y."/>
            <person name="Uematsu K."/>
            <person name="Ikuta T."/>
            <person name="Ito M."/>
            <person name="Matsui Y."/>
            <person name="Miyazaki M."/>
            <person name="Murata K."/>
            <person name="Saito Y."/>
            <person name="Sakai S."/>
            <person name="Song C."/>
            <person name="Tasumi E."/>
            <person name="Yamanaka Y."/>
            <person name="Yamaguchi T."/>
            <person name="Kamagata Y."/>
            <person name="Tamaki H."/>
            <person name="Takai K."/>
        </authorList>
    </citation>
    <scope>NUCLEOTIDE SEQUENCE [LARGE SCALE GENOMIC DNA]</scope>
    <source>
        <strain evidence="5">MK-D1</strain>
    </source>
</reference>
<dbReference type="AlphaFoldDB" id="A0A5B9DED2"/>
<dbReference type="InterPro" id="IPR008201">
    <property type="entry name" value="HepT-like"/>
</dbReference>
<evidence type="ECO:0008006" key="6">
    <source>
        <dbReference type="Google" id="ProtNLM"/>
    </source>
</evidence>
<organism evidence="5">
    <name type="scientific">Promethearchaeum syntrophicum</name>
    <dbReference type="NCBI Taxonomy" id="2594042"/>
    <lineage>
        <taxon>Archaea</taxon>
        <taxon>Promethearchaeati</taxon>
        <taxon>Promethearchaeota</taxon>
        <taxon>Promethearchaeia</taxon>
        <taxon>Promethearchaeales</taxon>
        <taxon>Promethearchaeaceae</taxon>
        <taxon>Promethearchaeum</taxon>
    </lineage>
</organism>
<evidence type="ECO:0000313" key="5">
    <source>
        <dbReference type="EMBL" id="QEE17608.1"/>
    </source>
</evidence>
<keyword evidence="3" id="KW-0378">Hydrolase</keyword>
<evidence type="ECO:0000256" key="3">
    <source>
        <dbReference type="ARBA" id="ARBA00022801"/>
    </source>
</evidence>
<comment type="similarity">
    <text evidence="4">Belongs to the HepT RNase toxin family.</text>
</comment>
<protein>
    <recommendedName>
        <fullName evidence="6">DUF86 domain-containing protein</fullName>
    </recommendedName>
</protein>
<dbReference type="GO" id="GO:0110001">
    <property type="term" value="C:toxin-antitoxin complex"/>
    <property type="evidence" value="ECO:0007669"/>
    <property type="project" value="InterPro"/>
</dbReference>
<dbReference type="InterPro" id="IPR037038">
    <property type="entry name" value="HepT-like_sf"/>
</dbReference>
<keyword evidence="1" id="KW-1277">Toxin-antitoxin system</keyword>
<dbReference type="GO" id="GO:0016787">
    <property type="term" value="F:hydrolase activity"/>
    <property type="evidence" value="ECO:0007669"/>
    <property type="project" value="UniProtKB-KW"/>
</dbReference>
<name>A0A5B9DED2_9ARCH</name>
<dbReference type="Gene3D" id="1.20.120.580">
    <property type="entry name" value="bsu32300-like"/>
    <property type="match status" value="1"/>
</dbReference>
<dbReference type="GO" id="GO:0004540">
    <property type="term" value="F:RNA nuclease activity"/>
    <property type="evidence" value="ECO:0007669"/>
    <property type="project" value="InterPro"/>
</dbReference>
<evidence type="ECO:0000256" key="2">
    <source>
        <dbReference type="ARBA" id="ARBA00022722"/>
    </source>
</evidence>
<sequence>MPANEENILDFHMGKIDNIEYLKDMKKFRNFIVHKYGEFNNQLVFRYATEKKEDFNNFIGNIRKTI</sequence>
<proteinExistence type="inferred from homology"/>
<dbReference type="EMBL" id="CP042905">
    <property type="protein sequence ID" value="QEE17608.1"/>
    <property type="molecule type" value="Genomic_DNA"/>
</dbReference>
<accession>A0A5B9DED2</accession>
<evidence type="ECO:0000256" key="4">
    <source>
        <dbReference type="ARBA" id="ARBA00024207"/>
    </source>
</evidence>
<evidence type="ECO:0000256" key="1">
    <source>
        <dbReference type="ARBA" id="ARBA00022649"/>
    </source>
</evidence>
<dbReference type="Pfam" id="PF01934">
    <property type="entry name" value="HepT-like"/>
    <property type="match status" value="1"/>
</dbReference>
<keyword evidence="2" id="KW-0540">Nuclease</keyword>
<dbReference type="SUPFAM" id="SSF81593">
    <property type="entry name" value="Nucleotidyltransferase substrate binding subunit/domain"/>
    <property type="match status" value="1"/>
</dbReference>
<gene>
    <name evidence="5" type="ORF">DSAG12_03445</name>
</gene>